<dbReference type="Proteomes" id="UP001078443">
    <property type="component" value="Unassembled WGS sequence"/>
</dbReference>
<evidence type="ECO:0000313" key="3">
    <source>
        <dbReference type="EMBL" id="MCY6485170.1"/>
    </source>
</evidence>
<evidence type="ECO:0000256" key="2">
    <source>
        <dbReference type="SAM" id="Phobius"/>
    </source>
</evidence>
<feature type="transmembrane region" description="Helical" evidence="2">
    <location>
        <begin position="36"/>
        <end position="52"/>
    </location>
</feature>
<dbReference type="PANTHER" id="PTHR40033:SF1">
    <property type="entry name" value="CITRATE-SODIUM SYMPORTER"/>
    <property type="match status" value="1"/>
</dbReference>
<feature type="transmembrane region" description="Helical" evidence="2">
    <location>
        <begin position="253"/>
        <end position="271"/>
    </location>
</feature>
<dbReference type="PANTHER" id="PTHR40033">
    <property type="entry name" value="NA(+)-MALATE SYMPORTER"/>
    <property type="match status" value="1"/>
</dbReference>
<keyword evidence="1" id="KW-0813">Transport</keyword>
<evidence type="ECO:0000313" key="4">
    <source>
        <dbReference type="Proteomes" id="UP001078443"/>
    </source>
</evidence>
<proteinExistence type="inferred from homology"/>
<feature type="transmembrane region" description="Helical" evidence="2">
    <location>
        <begin position="160"/>
        <end position="183"/>
    </location>
</feature>
<feature type="transmembrane region" description="Helical" evidence="2">
    <location>
        <begin position="278"/>
        <end position="297"/>
    </location>
</feature>
<keyword evidence="2" id="KW-1133">Transmembrane helix</keyword>
<feature type="transmembrane region" description="Helical" evidence="2">
    <location>
        <begin position="64"/>
        <end position="84"/>
    </location>
</feature>
<keyword evidence="4" id="KW-1185">Reference proteome</keyword>
<sequence length="426" mass="44557">MSKNEGYKIMGLPIAAFGIIAAVIFVATVLGKLPKGMIGALALMMVVGAIFNEIGNKTPIVNTFLGGGPIVIIFASAALVTYNVLPKTAVENVTTFMKAGGFLNFYIAALITGSILGMKRKLLIKASVRYLPAIICSVAVALAFVGIVGALIGYGAQKAIFYIGIPIIGGGMGAGAVPLSKIFGEALAADPAQMLSIMVPAVALGNAMAIVTGGLLNKLGKIKPSLTGNGKLMKTESEVVIEEEEDNKIDLKMMGIGLLMAVTFYTFGSIVNKFLPTIHTYAWMIITVAAMKMSGVIPRKYELAAKQWFQFVMSNLTGALLMGIGIAYTNLSQVIAAFSWQYIILVMVVIIGATIGGGIGGKLVGFYPIESAITAGLCMANMGGTGDVAVLSASDRMELMPFAQISSRIGGAFILILASTLLRIFL</sequence>
<feature type="transmembrane region" description="Helical" evidence="2">
    <location>
        <begin position="195"/>
        <end position="216"/>
    </location>
</feature>
<dbReference type="RefSeq" id="WP_268041486.1">
    <property type="nucleotide sequence ID" value="NZ_JAPQER010000005.1"/>
</dbReference>
<reference evidence="3" key="1">
    <citation type="submission" date="2022-12" db="EMBL/GenBank/DDBJ databases">
        <authorList>
            <person name="Wang J."/>
        </authorList>
    </citation>
    <scope>NUCLEOTIDE SEQUENCE</scope>
    <source>
        <strain evidence="3">HY-45-18</strain>
    </source>
</reference>
<keyword evidence="2" id="KW-0812">Transmembrane</keyword>
<gene>
    <name evidence="3" type="ORF">OW763_12560</name>
</gene>
<feature type="transmembrane region" description="Helical" evidence="2">
    <location>
        <begin position="12"/>
        <end position="30"/>
    </location>
</feature>
<dbReference type="EMBL" id="JAPQER010000005">
    <property type="protein sequence ID" value="MCY6485170.1"/>
    <property type="molecule type" value="Genomic_DNA"/>
</dbReference>
<feature type="transmembrane region" description="Helical" evidence="2">
    <location>
        <begin position="96"/>
        <end position="118"/>
    </location>
</feature>
<feature type="transmembrane region" description="Helical" evidence="2">
    <location>
        <begin position="340"/>
        <end position="360"/>
    </location>
</feature>
<organism evidence="3 4">
    <name type="scientific">Clostridium aestuarii</name>
    <dbReference type="NCBI Taxonomy" id="338193"/>
    <lineage>
        <taxon>Bacteria</taxon>
        <taxon>Bacillati</taxon>
        <taxon>Bacillota</taxon>
        <taxon>Clostridia</taxon>
        <taxon>Eubacteriales</taxon>
        <taxon>Clostridiaceae</taxon>
        <taxon>Clostridium</taxon>
    </lineage>
</organism>
<feature type="transmembrane region" description="Helical" evidence="2">
    <location>
        <begin position="372"/>
        <end position="393"/>
    </location>
</feature>
<feature type="transmembrane region" description="Helical" evidence="2">
    <location>
        <begin position="405"/>
        <end position="425"/>
    </location>
</feature>
<accession>A0ABT4D4P3</accession>
<name>A0ABT4D4P3_9CLOT</name>
<evidence type="ECO:0000256" key="1">
    <source>
        <dbReference type="PIRNR" id="PIRNR005348"/>
    </source>
</evidence>
<dbReference type="PIRSF" id="PIRSF005348">
    <property type="entry name" value="YxkH"/>
    <property type="match status" value="1"/>
</dbReference>
<feature type="transmembrane region" description="Helical" evidence="2">
    <location>
        <begin position="309"/>
        <end position="328"/>
    </location>
</feature>
<feature type="transmembrane region" description="Helical" evidence="2">
    <location>
        <begin position="130"/>
        <end position="154"/>
    </location>
</feature>
<dbReference type="Pfam" id="PF03390">
    <property type="entry name" value="2HCT"/>
    <property type="match status" value="1"/>
</dbReference>
<keyword evidence="1 2" id="KW-0472">Membrane</keyword>
<keyword evidence="1" id="KW-0769">Symport</keyword>
<protein>
    <submittedName>
        <fullName evidence="3">2-hydroxycarboxylate transporter family protein</fullName>
    </submittedName>
</protein>
<comment type="similarity">
    <text evidence="1">Belongs to the 2-hydroxycarboxylate transporter (2-HCT) (TC 2.A.24) family.</text>
</comment>
<dbReference type="InterPro" id="IPR004679">
    <property type="entry name" value="2-OHcarboxylate_transport"/>
</dbReference>
<comment type="caution">
    <text evidence="3">The sequence shown here is derived from an EMBL/GenBank/DDBJ whole genome shotgun (WGS) entry which is preliminary data.</text>
</comment>